<dbReference type="Proteomes" id="UP000821845">
    <property type="component" value="Chromosome 4"/>
</dbReference>
<accession>A0ACB7SAM1</accession>
<name>A0ACB7SAM1_HYAAI</name>
<sequence length="113" mass="12868">MHCPESCFPTGHRRVNKSFAERARFSPGAALTPRDDVDDDDKDDPRYGVAAVTTRSREFACAKRRRCMQTRRPDSNERERERESSLFLLDVRIPACSPQCLGAERAMAFPHLA</sequence>
<proteinExistence type="predicted"/>
<keyword evidence="2" id="KW-1185">Reference proteome</keyword>
<evidence type="ECO:0000313" key="1">
    <source>
        <dbReference type="EMBL" id="KAH6931793.1"/>
    </source>
</evidence>
<protein>
    <submittedName>
        <fullName evidence="1">Uncharacterized protein</fullName>
    </submittedName>
</protein>
<organism evidence="1 2">
    <name type="scientific">Hyalomma asiaticum</name>
    <name type="common">Tick</name>
    <dbReference type="NCBI Taxonomy" id="266040"/>
    <lineage>
        <taxon>Eukaryota</taxon>
        <taxon>Metazoa</taxon>
        <taxon>Ecdysozoa</taxon>
        <taxon>Arthropoda</taxon>
        <taxon>Chelicerata</taxon>
        <taxon>Arachnida</taxon>
        <taxon>Acari</taxon>
        <taxon>Parasitiformes</taxon>
        <taxon>Ixodida</taxon>
        <taxon>Ixodoidea</taxon>
        <taxon>Ixodidae</taxon>
        <taxon>Hyalomminae</taxon>
        <taxon>Hyalomma</taxon>
    </lineage>
</organism>
<gene>
    <name evidence="1" type="ORF">HPB50_000391</name>
</gene>
<comment type="caution">
    <text evidence="1">The sequence shown here is derived from an EMBL/GenBank/DDBJ whole genome shotgun (WGS) entry which is preliminary data.</text>
</comment>
<evidence type="ECO:0000313" key="2">
    <source>
        <dbReference type="Proteomes" id="UP000821845"/>
    </source>
</evidence>
<reference evidence="1" key="1">
    <citation type="submission" date="2020-05" db="EMBL/GenBank/DDBJ databases">
        <title>Large-scale comparative analyses of tick genomes elucidate their genetic diversity and vector capacities.</title>
        <authorList>
            <person name="Jia N."/>
            <person name="Wang J."/>
            <person name="Shi W."/>
            <person name="Du L."/>
            <person name="Sun Y."/>
            <person name="Zhan W."/>
            <person name="Jiang J."/>
            <person name="Wang Q."/>
            <person name="Zhang B."/>
            <person name="Ji P."/>
            <person name="Sakyi L.B."/>
            <person name="Cui X."/>
            <person name="Yuan T."/>
            <person name="Jiang B."/>
            <person name="Yang W."/>
            <person name="Lam T.T.-Y."/>
            <person name="Chang Q."/>
            <person name="Ding S."/>
            <person name="Wang X."/>
            <person name="Zhu J."/>
            <person name="Ruan X."/>
            <person name="Zhao L."/>
            <person name="Wei J."/>
            <person name="Que T."/>
            <person name="Du C."/>
            <person name="Cheng J."/>
            <person name="Dai P."/>
            <person name="Han X."/>
            <person name="Huang E."/>
            <person name="Gao Y."/>
            <person name="Liu J."/>
            <person name="Shao H."/>
            <person name="Ye R."/>
            <person name="Li L."/>
            <person name="Wei W."/>
            <person name="Wang X."/>
            <person name="Wang C."/>
            <person name="Yang T."/>
            <person name="Huo Q."/>
            <person name="Li W."/>
            <person name="Guo W."/>
            <person name="Chen H."/>
            <person name="Zhou L."/>
            <person name="Ni X."/>
            <person name="Tian J."/>
            <person name="Zhou Y."/>
            <person name="Sheng Y."/>
            <person name="Liu T."/>
            <person name="Pan Y."/>
            <person name="Xia L."/>
            <person name="Li J."/>
            <person name="Zhao F."/>
            <person name="Cao W."/>
        </authorList>
    </citation>
    <scope>NUCLEOTIDE SEQUENCE</scope>
    <source>
        <strain evidence="1">Hyas-2018</strain>
    </source>
</reference>
<dbReference type="EMBL" id="CM023484">
    <property type="protein sequence ID" value="KAH6931793.1"/>
    <property type="molecule type" value="Genomic_DNA"/>
</dbReference>